<comment type="caution">
    <text evidence="4">The sequence shown here is derived from an EMBL/GenBank/DDBJ whole genome shotgun (WGS) entry which is preliminary data.</text>
</comment>
<keyword evidence="3" id="KW-1133">Transmembrane helix</keyword>
<dbReference type="InterPro" id="IPR004995">
    <property type="entry name" value="Spore_Ger"/>
</dbReference>
<dbReference type="EMBL" id="JAESWA010000024">
    <property type="protein sequence ID" value="MBL4933482.1"/>
    <property type="molecule type" value="Genomic_DNA"/>
</dbReference>
<evidence type="ECO:0000256" key="1">
    <source>
        <dbReference type="ARBA" id="ARBA00005278"/>
    </source>
</evidence>
<gene>
    <name evidence="4" type="ORF">JK634_16950</name>
</gene>
<evidence type="ECO:0000256" key="2">
    <source>
        <dbReference type="ARBA" id="ARBA00023136"/>
    </source>
</evidence>
<evidence type="ECO:0000313" key="5">
    <source>
        <dbReference type="Proteomes" id="UP000623681"/>
    </source>
</evidence>
<dbReference type="GO" id="GO:0009847">
    <property type="term" value="P:spore germination"/>
    <property type="evidence" value="ECO:0007669"/>
    <property type="project" value="InterPro"/>
</dbReference>
<dbReference type="PIRSF" id="PIRSF005690">
    <property type="entry name" value="GerBA"/>
    <property type="match status" value="1"/>
</dbReference>
<keyword evidence="2 3" id="KW-0472">Membrane</keyword>
<organism evidence="4 5">
    <name type="scientific">Clostridium paridis</name>
    <dbReference type="NCBI Taxonomy" id="2803863"/>
    <lineage>
        <taxon>Bacteria</taxon>
        <taxon>Bacillati</taxon>
        <taxon>Bacillota</taxon>
        <taxon>Clostridia</taxon>
        <taxon>Eubacteriales</taxon>
        <taxon>Clostridiaceae</taxon>
        <taxon>Clostridium</taxon>
    </lineage>
</organism>
<feature type="transmembrane region" description="Helical" evidence="3">
    <location>
        <begin position="351"/>
        <end position="380"/>
    </location>
</feature>
<evidence type="ECO:0000313" key="4">
    <source>
        <dbReference type="EMBL" id="MBL4933482.1"/>
    </source>
</evidence>
<feature type="transmembrane region" description="Helical" evidence="3">
    <location>
        <begin position="231"/>
        <end position="253"/>
    </location>
</feature>
<dbReference type="Pfam" id="PF03323">
    <property type="entry name" value="GerA"/>
    <property type="match status" value="1"/>
</dbReference>
<dbReference type="PANTHER" id="PTHR22550">
    <property type="entry name" value="SPORE GERMINATION PROTEIN"/>
    <property type="match status" value="1"/>
</dbReference>
<name>A0A937FJB1_9CLOT</name>
<feature type="transmembrane region" description="Helical" evidence="3">
    <location>
        <begin position="273"/>
        <end position="292"/>
    </location>
</feature>
<keyword evidence="5" id="KW-1185">Reference proteome</keyword>
<dbReference type="GO" id="GO:0016020">
    <property type="term" value="C:membrane"/>
    <property type="evidence" value="ECO:0007669"/>
    <property type="project" value="InterPro"/>
</dbReference>
<dbReference type="AlphaFoldDB" id="A0A937FJB1"/>
<keyword evidence="3" id="KW-0812">Transmembrane</keyword>
<sequence>MNKINDIKDWLNVQLCNSADAEFRTLNYNKKKAYICFISSICDLENIMKTLITPFFNMTSYENFQNYIISLPKCTTATDKNFILNKILHGSVAILLENDIYIFEAKKFMESSISDSFSETVTQGPKDNLQENIETNLNLIRNRYSQKNLTVEQHMLGVENIPAVILYNNQLVDYNILDQLNKKIEEFYVKSINSVQKIHKDFMKENSILFPTIMVIDRTDRIIKNIEDGKVIMLVQGNPYALILPSVFFDFMISMDDYYQLPAISTFLLILRYISAFLVIALPGLYVGSTSYNPEIFRYEFAMSIASSRVDLPYQSFLEVLFMLIIMELLLNSSTNLPKGTGSVATTVGGLILGQSAVAAGLATNIMVIIISTIIISYYILPANLINRAISLSKYIVLIFSVFYGLIGVIIGFIVIIFYLASIRSFGKPYLQLFSSKNKM</sequence>
<dbReference type="InterPro" id="IPR050768">
    <property type="entry name" value="UPF0353/GerABKA_families"/>
</dbReference>
<protein>
    <submittedName>
        <fullName evidence="4">Spore germination protein</fullName>
    </submittedName>
</protein>
<proteinExistence type="inferred from homology"/>
<dbReference type="RefSeq" id="WP_202768919.1">
    <property type="nucleotide sequence ID" value="NZ_JAESWA010000024.1"/>
</dbReference>
<reference evidence="4" key="1">
    <citation type="submission" date="2021-01" db="EMBL/GenBank/DDBJ databases">
        <title>Genome public.</title>
        <authorList>
            <person name="Liu C."/>
            <person name="Sun Q."/>
        </authorList>
    </citation>
    <scope>NUCLEOTIDE SEQUENCE</scope>
    <source>
        <strain evidence="4">YIM B02565</strain>
    </source>
</reference>
<dbReference type="PANTHER" id="PTHR22550:SF5">
    <property type="entry name" value="LEUCINE ZIPPER PROTEIN 4"/>
    <property type="match status" value="1"/>
</dbReference>
<evidence type="ECO:0000256" key="3">
    <source>
        <dbReference type="SAM" id="Phobius"/>
    </source>
</evidence>
<accession>A0A937FJB1</accession>
<dbReference type="Proteomes" id="UP000623681">
    <property type="component" value="Unassembled WGS sequence"/>
</dbReference>
<comment type="similarity">
    <text evidence="1">Belongs to the GerABKA family.</text>
</comment>
<feature type="transmembrane region" description="Helical" evidence="3">
    <location>
        <begin position="392"/>
        <end position="421"/>
    </location>
</feature>